<gene>
    <name evidence="1" type="ORF">O3P69_017355</name>
</gene>
<reference evidence="1 2" key="1">
    <citation type="submission" date="2023-03" db="EMBL/GenBank/DDBJ databases">
        <title>High-quality genome of Scylla paramamosain provides insights in environmental adaptation.</title>
        <authorList>
            <person name="Zhang L."/>
        </authorList>
    </citation>
    <scope>NUCLEOTIDE SEQUENCE [LARGE SCALE GENOMIC DNA]</scope>
    <source>
        <strain evidence="1">LZ_2023a</strain>
        <tissue evidence="1">Muscle</tissue>
    </source>
</reference>
<dbReference type="Proteomes" id="UP001487740">
    <property type="component" value="Unassembled WGS sequence"/>
</dbReference>
<dbReference type="AlphaFoldDB" id="A0AAW0SGP9"/>
<name>A0AAW0SGP9_SCYPA</name>
<proteinExistence type="predicted"/>
<evidence type="ECO:0000313" key="1">
    <source>
        <dbReference type="EMBL" id="KAK8374539.1"/>
    </source>
</evidence>
<keyword evidence="2" id="KW-1185">Reference proteome</keyword>
<organism evidence="1 2">
    <name type="scientific">Scylla paramamosain</name>
    <name type="common">Mud crab</name>
    <dbReference type="NCBI Taxonomy" id="85552"/>
    <lineage>
        <taxon>Eukaryota</taxon>
        <taxon>Metazoa</taxon>
        <taxon>Ecdysozoa</taxon>
        <taxon>Arthropoda</taxon>
        <taxon>Crustacea</taxon>
        <taxon>Multicrustacea</taxon>
        <taxon>Malacostraca</taxon>
        <taxon>Eumalacostraca</taxon>
        <taxon>Eucarida</taxon>
        <taxon>Decapoda</taxon>
        <taxon>Pleocyemata</taxon>
        <taxon>Brachyura</taxon>
        <taxon>Eubrachyura</taxon>
        <taxon>Portunoidea</taxon>
        <taxon>Portunidae</taxon>
        <taxon>Portuninae</taxon>
        <taxon>Scylla</taxon>
    </lineage>
</organism>
<accession>A0AAW0SGP9</accession>
<dbReference type="EMBL" id="JARAKH010000323">
    <property type="protein sequence ID" value="KAK8374539.1"/>
    <property type="molecule type" value="Genomic_DNA"/>
</dbReference>
<sequence>MVKVGVMVKVEGVSEGLRVGREPGRLIILVQRAHYLAEFCRVLKFWTRHDTAPGEAQPHFMNYMTLADVFLTRP</sequence>
<protein>
    <submittedName>
        <fullName evidence="1">Uncharacterized protein</fullName>
    </submittedName>
</protein>
<evidence type="ECO:0000313" key="2">
    <source>
        <dbReference type="Proteomes" id="UP001487740"/>
    </source>
</evidence>
<comment type="caution">
    <text evidence="1">The sequence shown here is derived from an EMBL/GenBank/DDBJ whole genome shotgun (WGS) entry which is preliminary data.</text>
</comment>